<proteinExistence type="predicted"/>
<accession>A0A1I3V2U1</accession>
<feature type="compositionally biased region" description="Low complexity" evidence="1">
    <location>
        <begin position="773"/>
        <end position="801"/>
    </location>
</feature>
<feature type="compositionally biased region" description="Low complexity" evidence="1">
    <location>
        <begin position="884"/>
        <end position="928"/>
    </location>
</feature>
<keyword evidence="3" id="KW-1185">Reference proteome</keyword>
<feature type="compositionally biased region" description="Gly residues" evidence="1">
    <location>
        <begin position="576"/>
        <end position="585"/>
    </location>
</feature>
<name>A0A1I3V2U1_9ACTN</name>
<protein>
    <submittedName>
        <fullName evidence="2">Uncharacterized protein</fullName>
    </submittedName>
</protein>
<feature type="compositionally biased region" description="Low complexity" evidence="1">
    <location>
        <begin position="586"/>
        <end position="604"/>
    </location>
</feature>
<reference evidence="3" key="1">
    <citation type="submission" date="2016-10" db="EMBL/GenBank/DDBJ databases">
        <authorList>
            <person name="Varghese N."/>
            <person name="Submissions S."/>
        </authorList>
    </citation>
    <scope>NUCLEOTIDE SEQUENCE [LARGE SCALE GENOMIC DNA]</scope>
    <source>
        <strain evidence="3">PL19</strain>
    </source>
</reference>
<organism evidence="2 3">
    <name type="scientific">Streptomyces pini</name>
    <dbReference type="NCBI Taxonomy" id="1520580"/>
    <lineage>
        <taxon>Bacteria</taxon>
        <taxon>Bacillati</taxon>
        <taxon>Actinomycetota</taxon>
        <taxon>Actinomycetes</taxon>
        <taxon>Kitasatosporales</taxon>
        <taxon>Streptomycetaceae</taxon>
        <taxon>Streptomyces</taxon>
    </lineage>
</organism>
<feature type="region of interest" description="Disordered" evidence="1">
    <location>
        <begin position="666"/>
        <end position="702"/>
    </location>
</feature>
<dbReference type="Proteomes" id="UP000198928">
    <property type="component" value="Unassembled WGS sequence"/>
</dbReference>
<feature type="region of interest" description="Disordered" evidence="1">
    <location>
        <begin position="281"/>
        <end position="333"/>
    </location>
</feature>
<feature type="compositionally biased region" description="Gly residues" evidence="1">
    <location>
        <begin position="829"/>
        <end position="883"/>
    </location>
</feature>
<feature type="region of interest" description="Disordered" evidence="1">
    <location>
        <begin position="34"/>
        <end position="71"/>
    </location>
</feature>
<feature type="compositionally biased region" description="Low complexity" evidence="1">
    <location>
        <begin position="643"/>
        <end position="652"/>
    </location>
</feature>
<feature type="region of interest" description="Disordered" evidence="1">
    <location>
        <begin position="1"/>
        <end position="21"/>
    </location>
</feature>
<dbReference type="SUPFAM" id="SSF52540">
    <property type="entry name" value="P-loop containing nucleoside triphosphate hydrolases"/>
    <property type="match status" value="1"/>
</dbReference>
<feature type="compositionally biased region" description="Acidic residues" evidence="1">
    <location>
        <begin position="802"/>
        <end position="811"/>
    </location>
</feature>
<dbReference type="EMBL" id="FOSG01000002">
    <property type="protein sequence ID" value="SFJ89994.1"/>
    <property type="molecule type" value="Genomic_DNA"/>
</dbReference>
<feature type="region of interest" description="Disordered" evidence="1">
    <location>
        <begin position="735"/>
        <end position="937"/>
    </location>
</feature>
<feature type="region of interest" description="Disordered" evidence="1">
    <location>
        <begin position="568"/>
        <end position="652"/>
    </location>
</feature>
<dbReference type="InterPro" id="IPR027417">
    <property type="entry name" value="P-loop_NTPase"/>
</dbReference>
<dbReference type="AlphaFoldDB" id="A0A1I3V2U1"/>
<sequence>MDPNDRGSEEQDSGSTTRAIPLIAGEYLLTVNPVDGSEIEPCPPGEHPGAPRRRTPASRAERERAAVAPLPTGISLPDLPLLERTAERERLLQLLRRGRSVRLTGAPGSGRSSLLAAVAAECADLAPDGVIRLSGCRRTASDVLYELFAAVHDAPRHRPDRAELEEAVRGVGAIVLLDDAEFGGQALDSLLDATPECAFLIAAAPGAPAPSADAPLEEVALSGISRAACRELMEYIVRRPLTEDEAGWVGDLWFESEGLPLRFVQAGALLRQRDAEAAEAAEAARTAADGGGDSDGADGGDDGYDGYDGYDGETGAEDAGSTEGNGRAGAPLPTLAEGAAPAALLAARLSGSTREVLRFAVALGGVLPHPAHLPALVDDADADASLGELLACGLVTTAGTYYRLAPDVTGQLADAGYADGADDRARTAAQHYAWWTGHPSVTPERVAQEAEAVLAAVQGARRGGHASAAVLLARTAAPILAASLHWGPWERILRGGQEAARTAGEVAEEAYFHHDLGVLALCTGHLDRARAELEASIGLRGVLADRRGTVAGRRALALVEDRFTIEAEGGPDKAAGGSGDGGKALGGPLPAVAVPPAAPDASTPPALPRRQSTAKPPGASVPQPVAPAAAQTPSGPQITGSTPALDKLPPALAVPPVTVGSAFDETPGGGTFGSEALTRPTPLARTAHGAAGPDDGRRGPRGLALRGARRNVFAAGAGALLAALVGTVVTIGMTSGSEEPAGSVNPAVTSREDDGITVDEPAPSSSDERGEKPGASSAPAVPGGPSGSGTAPASPGASESGDTSEETEEENGTTSGGGEKDTEKPGGSTTSGGGSGGAGGSDSGGTDSGGSDSGGTDSGGSDSGGTDSGGSDSGGTDSGGTDSGGSDSPSPSPSASTPSEPTTGGAGGSVTASGTASSTAAPSSGQASQDSAESPVI</sequence>
<evidence type="ECO:0000313" key="2">
    <source>
        <dbReference type="EMBL" id="SFJ89994.1"/>
    </source>
</evidence>
<feature type="compositionally biased region" description="Acidic residues" evidence="1">
    <location>
        <begin position="295"/>
        <end position="316"/>
    </location>
</feature>
<evidence type="ECO:0000256" key="1">
    <source>
        <dbReference type="SAM" id="MobiDB-lite"/>
    </source>
</evidence>
<feature type="compositionally biased region" description="Low complexity" evidence="1">
    <location>
        <begin position="616"/>
        <end position="634"/>
    </location>
</feature>
<dbReference type="RefSeq" id="WP_175540871.1">
    <property type="nucleotide sequence ID" value="NZ_FOSG01000002.1"/>
</dbReference>
<evidence type="ECO:0000313" key="3">
    <source>
        <dbReference type="Proteomes" id="UP000198928"/>
    </source>
</evidence>
<gene>
    <name evidence="2" type="ORF">SAMN05192584_102121</name>
</gene>